<feature type="compositionally biased region" description="Basic and acidic residues" evidence="1">
    <location>
        <begin position="56"/>
        <end position="93"/>
    </location>
</feature>
<name>A0A644ZZP3_9ZZZZ</name>
<evidence type="ECO:0000313" key="2">
    <source>
        <dbReference type="EMBL" id="MPM45441.1"/>
    </source>
</evidence>
<accession>A0A644ZZP3</accession>
<organism evidence="2">
    <name type="scientific">bioreactor metagenome</name>
    <dbReference type="NCBI Taxonomy" id="1076179"/>
    <lineage>
        <taxon>unclassified sequences</taxon>
        <taxon>metagenomes</taxon>
        <taxon>ecological metagenomes</taxon>
    </lineage>
</organism>
<protein>
    <submittedName>
        <fullName evidence="2">Uncharacterized protein</fullName>
    </submittedName>
</protein>
<gene>
    <name evidence="2" type="ORF">SDC9_92128</name>
</gene>
<dbReference type="EMBL" id="VSSQ01010876">
    <property type="protein sequence ID" value="MPM45441.1"/>
    <property type="molecule type" value="Genomic_DNA"/>
</dbReference>
<comment type="caution">
    <text evidence="2">The sequence shown here is derived from an EMBL/GenBank/DDBJ whole genome shotgun (WGS) entry which is preliminary data.</text>
</comment>
<reference evidence="2" key="1">
    <citation type="submission" date="2019-08" db="EMBL/GenBank/DDBJ databases">
        <authorList>
            <person name="Kucharzyk K."/>
            <person name="Murdoch R.W."/>
            <person name="Higgins S."/>
            <person name="Loffler F."/>
        </authorList>
    </citation>
    <scope>NUCLEOTIDE SEQUENCE</scope>
</reference>
<proteinExistence type="predicted"/>
<sequence>MKQRVVDRVEARLGLRLVAEHLNDLLTVHHFLDEALRLTERALLANEELGGVSADLLDHEQHERDSAEHDERHPDAVVEHDGQQREHHDAGDQ</sequence>
<feature type="region of interest" description="Disordered" evidence="1">
    <location>
        <begin position="54"/>
        <end position="93"/>
    </location>
</feature>
<evidence type="ECO:0000256" key="1">
    <source>
        <dbReference type="SAM" id="MobiDB-lite"/>
    </source>
</evidence>
<dbReference type="AlphaFoldDB" id="A0A644ZZP3"/>